<keyword evidence="2" id="KW-0813">Transport</keyword>
<dbReference type="GO" id="GO:0008982">
    <property type="term" value="F:protein-N(PI)-phosphohistidine-sugar phosphotransferase activity"/>
    <property type="evidence" value="ECO:0007669"/>
    <property type="project" value="InterPro"/>
</dbReference>
<keyword evidence="6" id="KW-0598">Phosphotransferase system</keyword>
<evidence type="ECO:0000256" key="8">
    <source>
        <dbReference type="ARBA" id="ARBA00022777"/>
    </source>
</evidence>
<dbReference type="InterPro" id="IPR050429">
    <property type="entry name" value="PTS_Glucose_EIICBA"/>
</dbReference>
<dbReference type="InterPro" id="IPR001996">
    <property type="entry name" value="PTS_IIB_1"/>
</dbReference>
<dbReference type="PROSITE" id="PS51098">
    <property type="entry name" value="PTS_EIIB_TYPE_1"/>
    <property type="match status" value="1"/>
</dbReference>
<comment type="subcellular location">
    <subcellularLocation>
        <location evidence="1">Cell membrane</location>
        <topology evidence="1">Multi-pass membrane protein</topology>
    </subcellularLocation>
</comment>
<evidence type="ECO:0000256" key="7">
    <source>
        <dbReference type="ARBA" id="ARBA00022692"/>
    </source>
</evidence>
<dbReference type="PANTHER" id="PTHR30009:SF20">
    <property type="entry name" value="PTS SYSTEM GLUCOSE-SPECIFIC EIICB COMPONENT-RELATED"/>
    <property type="match status" value="1"/>
</dbReference>
<keyword evidence="5" id="KW-0808">Transferase</keyword>
<dbReference type="EMBL" id="CP041334">
    <property type="protein sequence ID" value="QKY74059.1"/>
    <property type="molecule type" value="Genomic_DNA"/>
</dbReference>
<evidence type="ECO:0000256" key="4">
    <source>
        <dbReference type="ARBA" id="ARBA00022597"/>
    </source>
</evidence>
<name>A0A859IJM8_GLAPU</name>
<sequence length="129" mass="14481">MEFIIIRSKIYAVHISLYRSSLCSNLLKNLFNSEKETVELSLSADEIAPKIITALGGAENIEYLDFCLTRLRVQLKSKDKIDRKGLKAFGAAEVVQIVKNNVHVIFGTKSESYANAINAILKKYLECLN</sequence>
<dbReference type="Proteomes" id="UP000509790">
    <property type="component" value="Chromosome"/>
</dbReference>
<dbReference type="NCBIfam" id="TIGR00826">
    <property type="entry name" value="EIIB_glc"/>
    <property type="match status" value="1"/>
</dbReference>
<dbReference type="AlphaFoldDB" id="A0A859IJM8"/>
<organism evidence="13 14">
    <name type="scientific">Glaesserella parasuis</name>
    <name type="common">Haemophilus parasuis</name>
    <dbReference type="NCBI Taxonomy" id="738"/>
    <lineage>
        <taxon>Bacteria</taxon>
        <taxon>Pseudomonadati</taxon>
        <taxon>Pseudomonadota</taxon>
        <taxon>Gammaproteobacteria</taxon>
        <taxon>Pasteurellales</taxon>
        <taxon>Pasteurellaceae</taxon>
        <taxon>Glaesserella</taxon>
    </lineage>
</organism>
<evidence type="ECO:0000259" key="12">
    <source>
        <dbReference type="PROSITE" id="PS51098"/>
    </source>
</evidence>
<gene>
    <name evidence="13" type="ORF">FLK62_10375</name>
</gene>
<feature type="active site" description="Phosphocysteine intermediate; for EIIB activity" evidence="11">
    <location>
        <position position="67"/>
    </location>
</feature>
<accession>A0A859IJM8</accession>
<dbReference type="InterPro" id="IPR036878">
    <property type="entry name" value="Glu_permease_IIB"/>
</dbReference>
<keyword evidence="10" id="KW-0472">Membrane</keyword>
<dbReference type="InterPro" id="IPR018113">
    <property type="entry name" value="PTrfase_EIIB_Cys"/>
</dbReference>
<evidence type="ECO:0000256" key="5">
    <source>
        <dbReference type="ARBA" id="ARBA00022679"/>
    </source>
</evidence>
<keyword evidence="8" id="KW-0418">Kinase</keyword>
<evidence type="ECO:0000256" key="10">
    <source>
        <dbReference type="ARBA" id="ARBA00023136"/>
    </source>
</evidence>
<keyword evidence="7" id="KW-0812">Transmembrane</keyword>
<dbReference type="Pfam" id="PF00367">
    <property type="entry name" value="PTS_EIIB"/>
    <property type="match status" value="1"/>
</dbReference>
<dbReference type="CDD" id="cd00212">
    <property type="entry name" value="PTS_IIB_glc"/>
    <property type="match status" value="1"/>
</dbReference>
<dbReference type="GO" id="GO:0009401">
    <property type="term" value="P:phosphoenolpyruvate-dependent sugar phosphotransferase system"/>
    <property type="evidence" value="ECO:0007669"/>
    <property type="project" value="UniProtKB-KW"/>
</dbReference>
<keyword evidence="9" id="KW-1133">Transmembrane helix</keyword>
<dbReference type="PANTHER" id="PTHR30009">
    <property type="entry name" value="CYTOCHROME C-TYPE SYNTHESIS PROTEIN AND PTS TRANSMEMBRANE COMPONENT"/>
    <property type="match status" value="1"/>
</dbReference>
<reference evidence="13 14" key="1">
    <citation type="submission" date="2019-06" db="EMBL/GenBank/DDBJ databases">
        <title>Complete genome sequence of Haemophilus parasuis HPS412.</title>
        <authorList>
            <person name="Yang S."/>
            <person name="Huang C."/>
        </authorList>
    </citation>
    <scope>NUCLEOTIDE SEQUENCE [LARGE SCALE GENOMIC DNA]</scope>
    <source>
        <strain evidence="13 14">HPS412</strain>
    </source>
</reference>
<dbReference type="GO" id="GO:0016301">
    <property type="term" value="F:kinase activity"/>
    <property type="evidence" value="ECO:0007669"/>
    <property type="project" value="UniProtKB-KW"/>
</dbReference>
<feature type="domain" description="PTS EIIB type-1" evidence="12">
    <location>
        <begin position="45"/>
        <end position="127"/>
    </location>
</feature>
<evidence type="ECO:0000256" key="3">
    <source>
        <dbReference type="ARBA" id="ARBA00022475"/>
    </source>
</evidence>
<evidence type="ECO:0000256" key="2">
    <source>
        <dbReference type="ARBA" id="ARBA00022448"/>
    </source>
</evidence>
<evidence type="ECO:0000256" key="1">
    <source>
        <dbReference type="ARBA" id="ARBA00004651"/>
    </source>
</evidence>
<dbReference type="SUPFAM" id="SSF55604">
    <property type="entry name" value="Glucose permease domain IIB"/>
    <property type="match status" value="1"/>
</dbReference>
<dbReference type="FunFam" id="3.30.1360.60:FF:000001">
    <property type="entry name" value="PTS system glucose-specific IIBC component PtsG"/>
    <property type="match status" value="1"/>
</dbReference>
<dbReference type="Gene3D" id="3.30.1360.60">
    <property type="entry name" value="Glucose permease domain IIB"/>
    <property type="match status" value="1"/>
</dbReference>
<evidence type="ECO:0000313" key="13">
    <source>
        <dbReference type="EMBL" id="QKY74059.1"/>
    </source>
</evidence>
<proteinExistence type="predicted"/>
<keyword evidence="4" id="KW-0762">Sugar transport</keyword>
<evidence type="ECO:0000256" key="6">
    <source>
        <dbReference type="ARBA" id="ARBA00022683"/>
    </source>
</evidence>
<evidence type="ECO:0000256" key="11">
    <source>
        <dbReference type="PROSITE-ProRule" id="PRU00421"/>
    </source>
</evidence>
<dbReference type="GO" id="GO:0090563">
    <property type="term" value="F:protein-phosphocysteine-sugar phosphotransferase activity"/>
    <property type="evidence" value="ECO:0007669"/>
    <property type="project" value="TreeGrafter"/>
</dbReference>
<dbReference type="GO" id="GO:0005886">
    <property type="term" value="C:plasma membrane"/>
    <property type="evidence" value="ECO:0007669"/>
    <property type="project" value="UniProtKB-SubCell"/>
</dbReference>
<keyword evidence="3" id="KW-1003">Cell membrane</keyword>
<evidence type="ECO:0000313" key="14">
    <source>
        <dbReference type="Proteomes" id="UP000509790"/>
    </source>
</evidence>
<protein>
    <recommendedName>
        <fullName evidence="12">PTS EIIB type-1 domain-containing protein</fullName>
    </recommendedName>
</protein>
<evidence type="ECO:0000256" key="9">
    <source>
        <dbReference type="ARBA" id="ARBA00022989"/>
    </source>
</evidence>